<evidence type="ECO:0000313" key="2">
    <source>
        <dbReference type="EMBL" id="GFR50903.1"/>
    </source>
</evidence>
<feature type="compositionally biased region" description="Low complexity" evidence="1">
    <location>
        <begin position="133"/>
        <end position="146"/>
    </location>
</feature>
<reference evidence="2 3" key="1">
    <citation type="journal article" date="2021" name="Sci. Rep.">
        <title>Genome sequencing of the multicellular alga Astrephomene provides insights into convergent evolution of germ-soma differentiation.</title>
        <authorList>
            <person name="Yamashita S."/>
            <person name="Yamamoto K."/>
            <person name="Matsuzaki R."/>
            <person name="Suzuki S."/>
            <person name="Yamaguchi H."/>
            <person name="Hirooka S."/>
            <person name="Minakuchi Y."/>
            <person name="Miyagishima S."/>
            <person name="Kawachi M."/>
            <person name="Toyoda A."/>
            <person name="Nozaki H."/>
        </authorList>
    </citation>
    <scope>NUCLEOTIDE SEQUENCE [LARGE SCALE GENOMIC DNA]</scope>
    <source>
        <strain evidence="2 3">NIES-4017</strain>
    </source>
</reference>
<evidence type="ECO:0000256" key="1">
    <source>
        <dbReference type="SAM" id="MobiDB-lite"/>
    </source>
</evidence>
<dbReference type="Proteomes" id="UP001054857">
    <property type="component" value="Unassembled WGS sequence"/>
</dbReference>
<accession>A0AAD3E234</accession>
<evidence type="ECO:0000313" key="3">
    <source>
        <dbReference type="Proteomes" id="UP001054857"/>
    </source>
</evidence>
<dbReference type="EMBL" id="BMAR01000042">
    <property type="protein sequence ID" value="GFR50903.1"/>
    <property type="molecule type" value="Genomic_DNA"/>
</dbReference>
<organism evidence="2 3">
    <name type="scientific">Astrephomene gubernaculifera</name>
    <dbReference type="NCBI Taxonomy" id="47775"/>
    <lineage>
        <taxon>Eukaryota</taxon>
        <taxon>Viridiplantae</taxon>
        <taxon>Chlorophyta</taxon>
        <taxon>core chlorophytes</taxon>
        <taxon>Chlorophyceae</taxon>
        <taxon>CS clade</taxon>
        <taxon>Chlamydomonadales</taxon>
        <taxon>Astrephomenaceae</taxon>
        <taxon>Astrephomene</taxon>
    </lineage>
</organism>
<feature type="region of interest" description="Disordered" evidence="1">
    <location>
        <begin position="133"/>
        <end position="176"/>
    </location>
</feature>
<comment type="caution">
    <text evidence="2">The sequence shown here is derived from an EMBL/GenBank/DDBJ whole genome shotgun (WGS) entry which is preliminary data.</text>
</comment>
<gene>
    <name evidence="2" type="ORF">Agub_g13200</name>
</gene>
<sequence length="336" mass="35846">MASAGSPQLSCLLKCSTEMVAIGDAACALLESAPCSSSPQRRWYSVLAELQSSADPNAASDDSVELVAKLLREALQCVQGDEQWNCSGIAQMLQRALEMSERGCVQSARKAAVGLLDFHKMVEKYRQVVASKTKSSSSGHSSCSGKRVGSEEMDSEFTEDACGPLKRQRTTPVEEASVADDIPIDQRPAEFAVPHLPAKKSPHPAPHSPVASTASAPAVPASVAWTGSIWQSGPNGRDLVYCKISVPLPEECAKELADAQHLEVAQLAPRRAVKLGRHRVCKCTFVEASAAQLSKLKSMAQNELVALAPLEKHGLILVPYLDNAGSVRLVCFCLAL</sequence>
<keyword evidence="3" id="KW-1185">Reference proteome</keyword>
<dbReference type="AlphaFoldDB" id="A0AAD3E234"/>
<name>A0AAD3E234_9CHLO</name>
<proteinExistence type="predicted"/>
<protein>
    <submittedName>
        <fullName evidence="2">Uncharacterized protein</fullName>
    </submittedName>
</protein>